<dbReference type="OrthoDB" id="9781904at2"/>
<feature type="transmembrane region" description="Helical" evidence="6">
    <location>
        <begin position="21"/>
        <end position="43"/>
    </location>
</feature>
<name>A0A2V2Z339_9BACL</name>
<keyword evidence="9" id="KW-1185">Reference proteome</keyword>
<evidence type="ECO:0000256" key="5">
    <source>
        <dbReference type="ARBA" id="ARBA00023012"/>
    </source>
</evidence>
<dbReference type="InterPro" id="IPR003594">
    <property type="entry name" value="HATPase_dom"/>
</dbReference>
<dbReference type="PANTHER" id="PTHR24421">
    <property type="entry name" value="NITRATE/NITRITE SENSOR PROTEIN NARX-RELATED"/>
    <property type="match status" value="1"/>
</dbReference>
<dbReference type="InterPro" id="IPR036890">
    <property type="entry name" value="HATPase_C_sf"/>
</dbReference>
<dbReference type="EMBL" id="QGTQ01000001">
    <property type="protein sequence ID" value="PWW08676.1"/>
    <property type="molecule type" value="Genomic_DNA"/>
</dbReference>
<keyword evidence="3" id="KW-0808">Transferase</keyword>
<comment type="caution">
    <text evidence="8">The sequence shown here is derived from an EMBL/GenBank/DDBJ whole genome shotgun (WGS) entry which is preliminary data.</text>
</comment>
<protein>
    <recommendedName>
        <fullName evidence="2">histidine kinase</fullName>
        <ecNumber evidence="2">2.7.13.3</ecNumber>
    </recommendedName>
</protein>
<dbReference type="PANTHER" id="PTHR24421:SF55">
    <property type="entry name" value="SENSOR HISTIDINE KINASE YDFH"/>
    <property type="match status" value="1"/>
</dbReference>
<dbReference type="AlphaFoldDB" id="A0A2V2Z339"/>
<feature type="transmembrane region" description="Helical" evidence="6">
    <location>
        <begin position="128"/>
        <end position="145"/>
    </location>
</feature>
<sequence length="405" mass="45160">MKEQNHSNLESKTGMSAGKAIVLRESRVPVLIFVILIYLSVLTSHDSDGKTPFETLLFSGLILIHAIMHSYAGVIFLTRPWGYFMLQGLIIFGSALLMPGSYSGLFLGLSTVLVGQSIGVYTERLKPITVGIYCCVLYALAVVWVGKAEDFLTTLPSLILLMVIVLGYAHLFFKQVREKTQTRLFLNELEWAHQKVEQLTIANERQRMARDLHDTLAQGVAGIMMQLDAADLQLNKGNVSRAQEIIQMSKGQAKRTLSEARGAIDDLRKHSSKVMDLEEAVLDETDRFSHSTGTQVQTQISIRQQFPKLVEEHTLHIIRECLANTAKYAKATNINIVLTDSENELYLRIEDDGVGFDTKLIGKQLGKYGLIGLHERARIMGGQINIESGKTGTHVSLHIPLQQEE</sequence>
<dbReference type="EC" id="2.7.13.3" evidence="2"/>
<evidence type="ECO:0000256" key="2">
    <source>
        <dbReference type="ARBA" id="ARBA00012438"/>
    </source>
</evidence>
<evidence type="ECO:0000256" key="3">
    <source>
        <dbReference type="ARBA" id="ARBA00022679"/>
    </source>
</evidence>
<keyword evidence="5" id="KW-0902">Two-component regulatory system</keyword>
<dbReference type="Proteomes" id="UP000246635">
    <property type="component" value="Unassembled WGS sequence"/>
</dbReference>
<gene>
    <name evidence="8" type="ORF">DFQ01_101402</name>
</gene>
<dbReference type="Pfam" id="PF07730">
    <property type="entry name" value="HisKA_3"/>
    <property type="match status" value="1"/>
</dbReference>
<dbReference type="GO" id="GO:0000155">
    <property type="term" value="F:phosphorelay sensor kinase activity"/>
    <property type="evidence" value="ECO:0007669"/>
    <property type="project" value="InterPro"/>
</dbReference>
<feature type="transmembrane region" description="Helical" evidence="6">
    <location>
        <begin position="151"/>
        <end position="173"/>
    </location>
</feature>
<evidence type="ECO:0000313" key="8">
    <source>
        <dbReference type="EMBL" id="PWW08676.1"/>
    </source>
</evidence>
<dbReference type="InterPro" id="IPR011712">
    <property type="entry name" value="Sig_transdc_His_kin_sub3_dim/P"/>
</dbReference>
<reference evidence="8 9" key="1">
    <citation type="submission" date="2018-05" db="EMBL/GenBank/DDBJ databases">
        <title>Genomic Encyclopedia of Type Strains, Phase III (KMG-III): the genomes of soil and plant-associated and newly described type strains.</title>
        <authorList>
            <person name="Whitman W."/>
        </authorList>
    </citation>
    <scope>NUCLEOTIDE SEQUENCE [LARGE SCALE GENOMIC DNA]</scope>
    <source>
        <strain evidence="8 9">CECT 5696</strain>
    </source>
</reference>
<keyword evidence="4 8" id="KW-0418">Kinase</keyword>
<comment type="catalytic activity">
    <reaction evidence="1">
        <text>ATP + protein L-histidine = ADP + protein N-phospho-L-histidine.</text>
        <dbReference type="EC" id="2.7.13.3"/>
    </reaction>
</comment>
<dbReference type="Gene3D" id="1.20.5.1930">
    <property type="match status" value="1"/>
</dbReference>
<keyword evidence="6" id="KW-1133">Transmembrane helix</keyword>
<dbReference type="Pfam" id="PF02518">
    <property type="entry name" value="HATPase_c"/>
    <property type="match status" value="1"/>
</dbReference>
<feature type="transmembrane region" description="Helical" evidence="6">
    <location>
        <begin position="55"/>
        <end position="74"/>
    </location>
</feature>
<dbReference type="Gene3D" id="3.30.565.10">
    <property type="entry name" value="Histidine kinase-like ATPase, C-terminal domain"/>
    <property type="match status" value="1"/>
</dbReference>
<evidence type="ECO:0000259" key="7">
    <source>
        <dbReference type="SMART" id="SM00387"/>
    </source>
</evidence>
<feature type="domain" description="Histidine kinase/HSP90-like ATPase" evidence="7">
    <location>
        <begin position="309"/>
        <end position="403"/>
    </location>
</feature>
<dbReference type="GO" id="GO:0046983">
    <property type="term" value="F:protein dimerization activity"/>
    <property type="evidence" value="ECO:0007669"/>
    <property type="project" value="InterPro"/>
</dbReference>
<proteinExistence type="predicted"/>
<dbReference type="SUPFAM" id="SSF55874">
    <property type="entry name" value="ATPase domain of HSP90 chaperone/DNA topoisomerase II/histidine kinase"/>
    <property type="match status" value="1"/>
</dbReference>
<evidence type="ECO:0000256" key="1">
    <source>
        <dbReference type="ARBA" id="ARBA00000085"/>
    </source>
</evidence>
<keyword evidence="6" id="KW-0472">Membrane</keyword>
<evidence type="ECO:0000256" key="6">
    <source>
        <dbReference type="SAM" id="Phobius"/>
    </source>
</evidence>
<dbReference type="InterPro" id="IPR050482">
    <property type="entry name" value="Sensor_HK_TwoCompSys"/>
</dbReference>
<organism evidence="8 9">
    <name type="scientific">Paenibacillus cellulosilyticus</name>
    <dbReference type="NCBI Taxonomy" id="375489"/>
    <lineage>
        <taxon>Bacteria</taxon>
        <taxon>Bacillati</taxon>
        <taxon>Bacillota</taxon>
        <taxon>Bacilli</taxon>
        <taxon>Bacillales</taxon>
        <taxon>Paenibacillaceae</taxon>
        <taxon>Paenibacillus</taxon>
    </lineage>
</organism>
<keyword evidence="6" id="KW-0812">Transmembrane</keyword>
<dbReference type="CDD" id="cd16917">
    <property type="entry name" value="HATPase_UhpB-NarQ-NarX-like"/>
    <property type="match status" value="1"/>
</dbReference>
<dbReference type="SMART" id="SM00387">
    <property type="entry name" value="HATPase_c"/>
    <property type="match status" value="1"/>
</dbReference>
<accession>A0A2V2Z339</accession>
<evidence type="ECO:0000256" key="4">
    <source>
        <dbReference type="ARBA" id="ARBA00022777"/>
    </source>
</evidence>
<dbReference type="RefSeq" id="WP_110042190.1">
    <property type="nucleotide sequence ID" value="NZ_CP054613.1"/>
</dbReference>
<dbReference type="GO" id="GO:0016020">
    <property type="term" value="C:membrane"/>
    <property type="evidence" value="ECO:0007669"/>
    <property type="project" value="InterPro"/>
</dbReference>
<evidence type="ECO:0000313" key="9">
    <source>
        <dbReference type="Proteomes" id="UP000246635"/>
    </source>
</evidence>